<dbReference type="InterPro" id="IPR050369">
    <property type="entry name" value="RBOH/FRE"/>
</dbReference>
<dbReference type="InterPro" id="IPR013121">
    <property type="entry name" value="Fe_red_NAD-bd_6"/>
</dbReference>
<dbReference type="InterPro" id="IPR039261">
    <property type="entry name" value="FNR_nucleotide-bd"/>
</dbReference>
<dbReference type="PRINTS" id="PR00466">
    <property type="entry name" value="GP91PHOX"/>
</dbReference>
<dbReference type="InterPro" id="IPR000778">
    <property type="entry name" value="Cyt_b245_heavy_chain"/>
</dbReference>
<dbReference type="GO" id="GO:0042554">
    <property type="term" value="P:superoxide anion generation"/>
    <property type="evidence" value="ECO:0007669"/>
    <property type="project" value="TreeGrafter"/>
</dbReference>
<dbReference type="GeneTree" id="ENSGT00940000159621"/>
<feature type="transmembrane region" description="Helical" evidence="2">
    <location>
        <begin position="20"/>
        <end position="37"/>
    </location>
</feature>
<evidence type="ECO:0000313" key="4">
    <source>
        <dbReference type="Ensembl" id="ENSPCOP00000011196.1"/>
    </source>
</evidence>
<dbReference type="PANTHER" id="PTHR11972:SF206">
    <property type="entry name" value="NADPH OXIDASE 4"/>
    <property type="match status" value="1"/>
</dbReference>
<organism evidence="4 5">
    <name type="scientific">Propithecus coquereli</name>
    <name type="common">Coquerel's sifaka</name>
    <name type="synonym">Propithecus verreauxi coquereli</name>
    <dbReference type="NCBI Taxonomy" id="379532"/>
    <lineage>
        <taxon>Eukaryota</taxon>
        <taxon>Metazoa</taxon>
        <taxon>Chordata</taxon>
        <taxon>Craniata</taxon>
        <taxon>Vertebrata</taxon>
        <taxon>Euteleostomi</taxon>
        <taxon>Mammalia</taxon>
        <taxon>Eutheria</taxon>
        <taxon>Euarchontoglires</taxon>
        <taxon>Primates</taxon>
        <taxon>Strepsirrhini</taxon>
        <taxon>Lemuriformes</taxon>
        <taxon>Indriidae</taxon>
        <taxon>Propithecus</taxon>
    </lineage>
</organism>
<dbReference type="PANTHER" id="PTHR11972">
    <property type="entry name" value="NADPH OXIDASE"/>
    <property type="match status" value="1"/>
</dbReference>
<dbReference type="Gene3D" id="3.40.50.80">
    <property type="entry name" value="Nucleotide-binding domain of ferredoxin-NADP reductase (FNR) module"/>
    <property type="match status" value="1"/>
</dbReference>
<name>A0A2K6FB28_PROCO</name>
<protein>
    <submittedName>
        <fullName evidence="4">NADPH oxidase 4</fullName>
    </submittedName>
</protein>
<gene>
    <name evidence="4" type="primary">NOX4</name>
</gene>
<dbReference type="Proteomes" id="UP000233160">
    <property type="component" value="Unassembled WGS sequence"/>
</dbReference>
<keyword evidence="2" id="KW-0812">Transmembrane</keyword>
<reference evidence="4" key="1">
    <citation type="submission" date="2025-08" db="UniProtKB">
        <authorList>
            <consortium name="Ensembl"/>
        </authorList>
    </citation>
    <scope>IDENTIFICATION</scope>
</reference>
<feature type="domain" description="Ferric reductase NAD binding" evidence="3">
    <location>
        <begin position="172"/>
        <end position="216"/>
    </location>
</feature>
<keyword evidence="5" id="KW-1185">Reference proteome</keyword>
<dbReference type="Ensembl" id="ENSPCOT00000021782.1">
    <property type="protein sequence ID" value="ENSPCOP00000011196.1"/>
    <property type="gene ID" value="ENSPCOG00000017092.1"/>
</dbReference>
<accession>A0A2K6FB28</accession>
<proteinExistence type="predicted"/>
<dbReference type="AlphaFoldDB" id="A0A2K6FB28"/>
<dbReference type="GO" id="GO:0043020">
    <property type="term" value="C:NADPH oxidase complex"/>
    <property type="evidence" value="ECO:0007669"/>
    <property type="project" value="TreeGrafter"/>
</dbReference>
<dbReference type="CDD" id="cd06186">
    <property type="entry name" value="NOX_Duox_like_FAD_NADP"/>
    <property type="match status" value="1"/>
</dbReference>
<dbReference type="SUPFAM" id="SSF52343">
    <property type="entry name" value="Ferredoxin reductase-like, C-terminal NADP-linked domain"/>
    <property type="match status" value="1"/>
</dbReference>
<reference evidence="4" key="2">
    <citation type="submission" date="2025-09" db="UniProtKB">
        <authorList>
            <consortium name="Ensembl"/>
        </authorList>
    </citation>
    <scope>IDENTIFICATION</scope>
</reference>
<evidence type="ECO:0000313" key="5">
    <source>
        <dbReference type="Proteomes" id="UP000233160"/>
    </source>
</evidence>
<keyword evidence="1" id="KW-0560">Oxidoreductase</keyword>
<evidence type="ECO:0000259" key="3">
    <source>
        <dbReference type="Pfam" id="PF08030"/>
    </source>
</evidence>
<dbReference type="GO" id="GO:0016175">
    <property type="term" value="F:superoxide-generating NAD(P)H oxidase activity"/>
    <property type="evidence" value="ECO:0007669"/>
    <property type="project" value="TreeGrafter"/>
</dbReference>
<dbReference type="GO" id="GO:0006952">
    <property type="term" value="P:defense response"/>
    <property type="evidence" value="ECO:0007669"/>
    <property type="project" value="TreeGrafter"/>
</dbReference>
<keyword evidence="2" id="KW-0472">Membrane</keyword>
<sequence length="234" mass="26911">MAVSWRSWLANEGVKHLCLLIWLSLNVLLFWKTFLLYNQGPEYHYLHQMLGCPTETKATFGVHLKVVGDWTERFRDLLLPPSSQDSEILPFIQSRSYPKLYIDGPFGSPFEESLNYEVSLCVAGGIGVTPFASILNTLFWHENRPDYVNIQLYLSQTDGIQKIIGEKYHALNSRLYIGRPRWKLLFDEIAKCNRGKTVGVFCCGPNSISKTLHKLSNQNNSYGTRFEYNKESFS</sequence>
<keyword evidence="2" id="KW-1133">Transmembrane helix</keyword>
<evidence type="ECO:0000256" key="1">
    <source>
        <dbReference type="ARBA" id="ARBA00023002"/>
    </source>
</evidence>
<dbReference type="Pfam" id="PF08030">
    <property type="entry name" value="NAD_binding_6"/>
    <property type="match status" value="1"/>
</dbReference>
<evidence type="ECO:0000256" key="2">
    <source>
        <dbReference type="SAM" id="Phobius"/>
    </source>
</evidence>